<dbReference type="PRINTS" id="PR00998">
    <property type="entry name" value="CRBOXYPTASET"/>
</dbReference>
<evidence type="ECO:0000256" key="1">
    <source>
        <dbReference type="PIRNR" id="PIRNR006615"/>
    </source>
</evidence>
<proteinExistence type="inferred from homology"/>
<reference evidence="4 5" key="1">
    <citation type="journal article" date="2015" name="Genome Announc.">
        <title>Expanding the biotechnology potential of lactobacilli through comparative genomics of 213 strains and associated genera.</title>
        <authorList>
            <person name="Sun Z."/>
            <person name="Harris H.M."/>
            <person name="McCann A."/>
            <person name="Guo C."/>
            <person name="Argimon S."/>
            <person name="Zhang W."/>
            <person name="Yang X."/>
            <person name="Jeffery I.B."/>
            <person name="Cooney J.C."/>
            <person name="Kagawa T.F."/>
            <person name="Liu W."/>
            <person name="Song Y."/>
            <person name="Salvetti E."/>
            <person name="Wrobel A."/>
            <person name="Rasinkangas P."/>
            <person name="Parkhill J."/>
            <person name="Rea M.C."/>
            <person name="O'Sullivan O."/>
            <person name="Ritari J."/>
            <person name="Douillard F.P."/>
            <person name="Paul Ross R."/>
            <person name="Yang R."/>
            <person name="Briner A.E."/>
            <person name="Felis G.E."/>
            <person name="de Vos W.M."/>
            <person name="Barrangou R."/>
            <person name="Klaenhammer T.R."/>
            <person name="Caufield P.W."/>
            <person name="Cui Y."/>
            <person name="Zhang H."/>
            <person name="O'Toole P.W."/>
        </authorList>
    </citation>
    <scope>NUCLEOTIDE SEQUENCE [LARGE SCALE GENOMIC DNA]</scope>
    <source>
        <strain evidence="4 5">JCM 17158</strain>
    </source>
</reference>
<dbReference type="GO" id="GO:0004181">
    <property type="term" value="F:metallocarboxypeptidase activity"/>
    <property type="evidence" value="ECO:0007669"/>
    <property type="project" value="UniProtKB-UniRule"/>
</dbReference>
<dbReference type="Proteomes" id="UP000051804">
    <property type="component" value="Unassembled WGS sequence"/>
</dbReference>
<organism evidence="4 5">
    <name type="scientific">Lacticaseibacillus nasuensis JCM 17158</name>
    <dbReference type="NCBI Taxonomy" id="1291734"/>
    <lineage>
        <taxon>Bacteria</taxon>
        <taxon>Bacillati</taxon>
        <taxon>Bacillota</taxon>
        <taxon>Bacilli</taxon>
        <taxon>Lactobacillales</taxon>
        <taxon>Lactobacillaceae</taxon>
        <taxon>Lacticaseibacillus</taxon>
    </lineage>
</organism>
<evidence type="ECO:0000256" key="2">
    <source>
        <dbReference type="PIRSR" id="PIRSR006615-1"/>
    </source>
</evidence>
<dbReference type="Gene3D" id="1.10.1370.30">
    <property type="match status" value="1"/>
</dbReference>
<keyword evidence="1" id="KW-0482">Metalloprotease</keyword>
<keyword evidence="1 2" id="KW-0479">Metal-binding</keyword>
<dbReference type="RefSeq" id="WP_056952251.1">
    <property type="nucleotide sequence ID" value="NZ_AZDJ01000033.1"/>
</dbReference>
<protein>
    <recommendedName>
        <fullName evidence="1">Metal-dependent carboxypeptidase</fullName>
        <ecNumber evidence="1">3.4.17.19</ecNumber>
    </recommendedName>
</protein>
<dbReference type="SUPFAM" id="SSF55486">
    <property type="entry name" value="Metalloproteases ('zincins'), catalytic domain"/>
    <property type="match status" value="1"/>
</dbReference>
<evidence type="ECO:0000256" key="3">
    <source>
        <dbReference type="PIRSR" id="PIRSR006615-2"/>
    </source>
</evidence>
<evidence type="ECO:0000313" key="5">
    <source>
        <dbReference type="Proteomes" id="UP000051804"/>
    </source>
</evidence>
<dbReference type="PATRIC" id="fig|1291734.4.peg.659"/>
<dbReference type="EC" id="3.4.17.19" evidence="1"/>
<gene>
    <name evidence="4" type="ORF">FD02_GL000641</name>
</gene>
<comment type="catalytic activity">
    <reaction evidence="1">
        <text>Release of a C-terminal amino acid with broad specificity, except for -Pro.</text>
        <dbReference type="EC" id="3.4.17.19"/>
    </reaction>
</comment>
<feature type="binding site" evidence="2">
    <location>
        <position position="273"/>
    </location>
    <ligand>
        <name>Zn(2+)</name>
        <dbReference type="ChEBI" id="CHEBI:29105"/>
        <note>catalytic</note>
    </ligand>
</feature>
<name>A0A0R1JNP5_9LACO</name>
<keyword evidence="5" id="KW-1185">Reference proteome</keyword>
<comment type="cofactor">
    <cofactor evidence="2">
        <name>Zn(2+)</name>
        <dbReference type="ChEBI" id="CHEBI:29105"/>
    </cofactor>
    <text evidence="2">Binds 1 zinc ion per subunit.</text>
</comment>
<dbReference type="PANTHER" id="PTHR34217">
    <property type="entry name" value="METAL-DEPENDENT CARBOXYPEPTIDASE"/>
    <property type="match status" value="1"/>
</dbReference>
<comment type="caution">
    <text evidence="4">The sequence shown here is derived from an EMBL/GenBank/DDBJ whole genome shotgun (WGS) entry which is preliminary data.</text>
</comment>
<dbReference type="PIRSF" id="PIRSF006615">
    <property type="entry name" value="Zn_crbxpep_Taq"/>
    <property type="match status" value="1"/>
</dbReference>
<comment type="similarity">
    <text evidence="1">Belongs to the peptidase M32 family.</text>
</comment>
<dbReference type="AlphaFoldDB" id="A0A0R1JNP5"/>
<dbReference type="OrthoDB" id="9772308at2"/>
<dbReference type="STRING" id="1291734.FD02_GL000641"/>
<dbReference type="PROSITE" id="PS52034">
    <property type="entry name" value="PEPTIDASE_M32"/>
    <property type="match status" value="1"/>
</dbReference>
<keyword evidence="1" id="KW-0378">Hydrolase</keyword>
<evidence type="ECO:0000313" key="4">
    <source>
        <dbReference type="EMBL" id="KRK70185.1"/>
    </source>
</evidence>
<dbReference type="PANTHER" id="PTHR34217:SF1">
    <property type="entry name" value="CARBOXYPEPTIDASE 1"/>
    <property type="match status" value="1"/>
</dbReference>
<sequence length="499" mass="55717">MTALTSGALGQQIIDQVKRLRYLDSLEQVVYCDRWHEMPPASFDYHNQLDGYLAQLRHEAVTAPAVATLLAAAKKADLARTGTVYEQGAYRLLQHEQDEANRVPAALQTASANMDATGQRLWQEVHEAGDLTRWLPFVQEQFDVKTQWAQAAEPGVPVYEALVHRFDPEYSLAELDALFAQLKPAVHQLIAENHGMAPAAADEILTVDATPAQVQILCDKAQAMMQMDPAKTVNYRQEHPVSVSVGPDDARPSTTLAHGALFAVDCLMHESGHSRYNYGANDLVKQAGLWGGIDGALHESQSLFYQRVVGLSKEWWQAFYPEVQAVLPKYRQIAFSDFYAAKLALHIGPNRLDADELSYVMHIAVRYETERAYFSGQASVAELPGIWNAKYHDHLGVTPASPAEGIMADVHWGSGHIGYFQSYVLGIAYAAQFYHALKRDDPEAFPALAGGDMTRINAWLREHVHQFGQLFPPRELLRRATGEDLNPQYLIDYLKERHG</sequence>
<feature type="binding site" evidence="2">
    <location>
        <position position="269"/>
    </location>
    <ligand>
        <name>Zn(2+)</name>
        <dbReference type="ChEBI" id="CHEBI:29105"/>
        <note>catalytic</note>
    </ligand>
</feature>
<keyword evidence="2" id="KW-0862">Zinc</keyword>
<feature type="active site" description="Proton donor/acceptor" evidence="3">
    <location>
        <position position="270"/>
    </location>
</feature>
<dbReference type="GO" id="GO:0046872">
    <property type="term" value="F:metal ion binding"/>
    <property type="evidence" value="ECO:0007669"/>
    <property type="project" value="UniProtKB-KW"/>
</dbReference>
<dbReference type="GO" id="GO:0006508">
    <property type="term" value="P:proteolysis"/>
    <property type="evidence" value="ECO:0007669"/>
    <property type="project" value="UniProtKB-UniRule"/>
</dbReference>
<keyword evidence="1" id="KW-0121">Carboxypeptidase</keyword>
<feature type="binding site" evidence="2">
    <location>
        <position position="299"/>
    </location>
    <ligand>
        <name>Zn(2+)</name>
        <dbReference type="ChEBI" id="CHEBI:29105"/>
        <note>catalytic</note>
    </ligand>
</feature>
<keyword evidence="1" id="KW-0645">Protease</keyword>
<dbReference type="EMBL" id="AZDJ01000033">
    <property type="protein sequence ID" value="KRK70185.1"/>
    <property type="molecule type" value="Genomic_DNA"/>
</dbReference>
<dbReference type="Pfam" id="PF02074">
    <property type="entry name" value="Peptidase_M32"/>
    <property type="match status" value="1"/>
</dbReference>
<dbReference type="InterPro" id="IPR001333">
    <property type="entry name" value="Peptidase_M32_Taq"/>
</dbReference>
<accession>A0A0R1JNP5</accession>
<comment type="function">
    <text evidence="1">Broad specificity carboxypetidase that releases amino acids sequentially from the C-terminus, including neutral, aromatic, polar and basic residues.</text>
</comment>